<dbReference type="InterPro" id="IPR001279">
    <property type="entry name" value="Metallo-B-lactamas"/>
</dbReference>
<dbReference type="EC" id="3.1.26.11" evidence="5"/>
<reference evidence="6 8" key="2">
    <citation type="submission" date="2017-09" db="EMBL/GenBank/DDBJ databases">
        <authorList>
            <person name="Lee N."/>
            <person name="Cho B.-K."/>
        </authorList>
    </citation>
    <scope>NUCLEOTIDE SEQUENCE [LARGE SCALE GENOMIC DNA]</scope>
    <source>
        <strain evidence="6 8">ATCC 23948</strain>
    </source>
</reference>
<dbReference type="PANTHER" id="PTHR46018">
    <property type="entry name" value="ZINC PHOSPHODIESTERASE ELAC PROTEIN 1"/>
    <property type="match status" value="1"/>
</dbReference>
<dbReference type="Gene3D" id="3.60.15.10">
    <property type="entry name" value="Ribonuclease Z/Hydroxyacylglutathione hydrolase-like"/>
    <property type="match status" value="1"/>
</dbReference>
<evidence type="ECO:0000313" key="6">
    <source>
        <dbReference type="EMBL" id="QEV55895.1"/>
    </source>
</evidence>
<evidence type="ECO:0000313" key="7">
    <source>
        <dbReference type="Proteomes" id="UP000194225"/>
    </source>
</evidence>
<keyword evidence="1" id="KW-0255">Endonuclease</keyword>
<sequence>MCDGDIAASAGSHGNGPAEPSSEHPRTVSRRVALGGGLAAAVTAGGAGIFGGSAFASPAPHSASTPRPGLSTRPSAKSTKDVELITLGTIAGPAVYPDRTGISSALYVHGKTYVIDCGLGSVRQFVQAGLAPESLAAIFITHLHADHIADYYNFLLMNVGPWMKAGKRGDTAPSRLQVYGPGPAGGLPAPWSGGAAPTVGNGNPTPGIADLTTRCLEAYAYSANDFMRSLSFPDPRGLMKANEIALPDVGASFKNTAPAMRPFPVMEDEYVKVSAILVPHYDVFPSFAFRFDIEGGKSVVFSGDTRKSDNVAHLATGCDILVHEAALAGKGSDNIPNPDYWRLSHTFPPEVGDVATAAGARSVVLSHLNAGVPDHVWKEGVAKNYRGPITVAADLQRFSLT</sequence>
<protein>
    <submittedName>
        <fullName evidence="6">MBL fold metallo-hydrolase</fullName>
    </submittedName>
    <submittedName>
        <fullName evidence="5">Ribonuclease Z</fullName>
        <ecNumber evidence="5">3.1.26.11</ecNumber>
    </submittedName>
</protein>
<dbReference type="EMBL" id="MIGA01000001">
    <property type="protein sequence ID" value="OSY48500.1"/>
    <property type="molecule type" value="Genomic_DNA"/>
</dbReference>
<evidence type="ECO:0000259" key="4">
    <source>
        <dbReference type="Pfam" id="PF00753"/>
    </source>
</evidence>
<dbReference type="InterPro" id="IPR044094">
    <property type="entry name" value="AtsA-like_MBL-fold"/>
</dbReference>
<evidence type="ECO:0000313" key="5">
    <source>
        <dbReference type="EMBL" id="OSY48500.1"/>
    </source>
</evidence>
<feature type="domain" description="Metallo-beta-lactamase" evidence="4">
    <location>
        <begin position="105"/>
        <end position="150"/>
    </location>
</feature>
<evidence type="ECO:0000256" key="2">
    <source>
        <dbReference type="ARBA" id="ARBA00022801"/>
    </source>
</evidence>
<keyword evidence="7" id="KW-1185">Reference proteome</keyword>
<evidence type="ECO:0000313" key="8">
    <source>
        <dbReference type="Proteomes" id="UP000325458"/>
    </source>
</evidence>
<dbReference type="EMBL" id="CP023691">
    <property type="protein sequence ID" value="QEV55895.1"/>
    <property type="molecule type" value="Genomic_DNA"/>
</dbReference>
<name>A0AAE6NQ42_STRPT</name>
<dbReference type="PANTHER" id="PTHR46018:SF2">
    <property type="entry name" value="ZINC PHOSPHODIESTERASE ELAC PROTEIN 1"/>
    <property type="match status" value="1"/>
</dbReference>
<evidence type="ECO:0000256" key="3">
    <source>
        <dbReference type="SAM" id="MobiDB-lite"/>
    </source>
</evidence>
<keyword evidence="2 5" id="KW-0378">Hydrolase</keyword>
<gene>
    <name evidence="5" type="primary">rnz_1</name>
    <name evidence="5" type="ORF">BG653_00377</name>
    <name evidence="6" type="ORF">CP981_33650</name>
</gene>
<dbReference type="KEGG" id="spla:CP981_33650"/>
<dbReference type="Pfam" id="PF00753">
    <property type="entry name" value="Lactamase_B"/>
    <property type="match status" value="1"/>
</dbReference>
<dbReference type="SUPFAM" id="SSF56281">
    <property type="entry name" value="Metallo-hydrolase/oxidoreductase"/>
    <property type="match status" value="1"/>
</dbReference>
<evidence type="ECO:0000256" key="1">
    <source>
        <dbReference type="ARBA" id="ARBA00022759"/>
    </source>
</evidence>
<feature type="compositionally biased region" description="Low complexity" evidence="3">
    <location>
        <begin position="58"/>
        <end position="68"/>
    </location>
</feature>
<dbReference type="InterPro" id="IPR006311">
    <property type="entry name" value="TAT_signal"/>
</dbReference>
<dbReference type="InterPro" id="IPR036866">
    <property type="entry name" value="RibonucZ/Hydroxyglut_hydro"/>
</dbReference>
<dbReference type="AlphaFoldDB" id="A0AAE6NQ42"/>
<dbReference type="Proteomes" id="UP000194225">
    <property type="component" value="Unassembled WGS sequence"/>
</dbReference>
<organism evidence="6 8">
    <name type="scientific">Streptomyces platensis</name>
    <dbReference type="NCBI Taxonomy" id="58346"/>
    <lineage>
        <taxon>Bacteria</taxon>
        <taxon>Bacillati</taxon>
        <taxon>Actinomycetota</taxon>
        <taxon>Actinomycetes</taxon>
        <taxon>Kitasatosporales</taxon>
        <taxon>Streptomycetaceae</taxon>
        <taxon>Streptomyces</taxon>
    </lineage>
</organism>
<dbReference type="GO" id="GO:0042781">
    <property type="term" value="F:3'-tRNA processing endoribonuclease activity"/>
    <property type="evidence" value="ECO:0007669"/>
    <property type="project" value="UniProtKB-EC"/>
</dbReference>
<feature type="region of interest" description="Disordered" evidence="3">
    <location>
        <begin position="1"/>
        <end position="28"/>
    </location>
</feature>
<feature type="region of interest" description="Disordered" evidence="3">
    <location>
        <begin position="58"/>
        <end position="78"/>
    </location>
</feature>
<dbReference type="Proteomes" id="UP000325458">
    <property type="component" value="Chromosome"/>
</dbReference>
<keyword evidence="1" id="KW-0540">Nuclease</keyword>
<dbReference type="CDD" id="cd07719">
    <property type="entry name" value="arylsulfatase_AtsA-like_MBL-fold"/>
    <property type="match status" value="1"/>
</dbReference>
<dbReference type="PROSITE" id="PS51318">
    <property type="entry name" value="TAT"/>
    <property type="match status" value="1"/>
</dbReference>
<proteinExistence type="predicted"/>
<reference evidence="5 7" key="1">
    <citation type="submission" date="2016-09" db="EMBL/GenBank/DDBJ databases">
        <title>Streptomyces platensis DSM40041, a candidate organism with high potential of specific P450 cytochromes.</title>
        <authorList>
            <person name="Grumaz C."/>
            <person name="Vainshtein Y."/>
            <person name="Kirstahler P."/>
            <person name="Sohn K."/>
        </authorList>
    </citation>
    <scope>NUCLEOTIDE SEQUENCE [LARGE SCALE GENOMIC DNA]</scope>
    <source>
        <strain evidence="5 7">DSM 40041</strain>
    </source>
</reference>
<accession>A0AAE6NQ42</accession>